<feature type="compositionally biased region" description="Basic and acidic residues" evidence="1">
    <location>
        <begin position="55"/>
        <end position="83"/>
    </location>
</feature>
<name>A0ABD0JQ13_9CAEN</name>
<keyword evidence="3" id="KW-1185">Reference proteome</keyword>
<evidence type="ECO:0000313" key="2">
    <source>
        <dbReference type="EMBL" id="KAK7476582.1"/>
    </source>
</evidence>
<feature type="compositionally biased region" description="Basic residues" evidence="1">
    <location>
        <begin position="1"/>
        <end position="20"/>
    </location>
</feature>
<organism evidence="2 3">
    <name type="scientific">Batillaria attramentaria</name>
    <dbReference type="NCBI Taxonomy" id="370345"/>
    <lineage>
        <taxon>Eukaryota</taxon>
        <taxon>Metazoa</taxon>
        <taxon>Spiralia</taxon>
        <taxon>Lophotrochozoa</taxon>
        <taxon>Mollusca</taxon>
        <taxon>Gastropoda</taxon>
        <taxon>Caenogastropoda</taxon>
        <taxon>Sorbeoconcha</taxon>
        <taxon>Cerithioidea</taxon>
        <taxon>Batillariidae</taxon>
        <taxon>Batillaria</taxon>
    </lineage>
</organism>
<protein>
    <submittedName>
        <fullName evidence="2">Uncharacterized protein</fullName>
    </submittedName>
</protein>
<evidence type="ECO:0000313" key="3">
    <source>
        <dbReference type="Proteomes" id="UP001519460"/>
    </source>
</evidence>
<comment type="caution">
    <text evidence="2">The sequence shown here is derived from an EMBL/GenBank/DDBJ whole genome shotgun (WGS) entry which is preliminary data.</text>
</comment>
<sequence length="83" mass="9741">MNDRDKRRRSILRKTNHHKSMKDQGRYSLDELHLPTHLPPAPSPCFFYDTGQRPPADENLRRGAESLQRRNDAMTEEHMTKGV</sequence>
<dbReference type="EMBL" id="JACVVK020000372">
    <property type="protein sequence ID" value="KAK7476582.1"/>
    <property type="molecule type" value="Genomic_DNA"/>
</dbReference>
<proteinExistence type="predicted"/>
<dbReference type="Proteomes" id="UP001519460">
    <property type="component" value="Unassembled WGS sequence"/>
</dbReference>
<evidence type="ECO:0000256" key="1">
    <source>
        <dbReference type="SAM" id="MobiDB-lite"/>
    </source>
</evidence>
<accession>A0ABD0JQ13</accession>
<feature type="region of interest" description="Disordered" evidence="1">
    <location>
        <begin position="1"/>
        <end position="25"/>
    </location>
</feature>
<feature type="region of interest" description="Disordered" evidence="1">
    <location>
        <begin position="53"/>
        <end position="83"/>
    </location>
</feature>
<gene>
    <name evidence="2" type="ORF">BaRGS_00032200</name>
</gene>
<reference evidence="2 3" key="1">
    <citation type="journal article" date="2023" name="Sci. Data">
        <title>Genome assembly of the Korean intertidal mud-creeper Batillaria attramentaria.</title>
        <authorList>
            <person name="Patra A.K."/>
            <person name="Ho P.T."/>
            <person name="Jun S."/>
            <person name="Lee S.J."/>
            <person name="Kim Y."/>
            <person name="Won Y.J."/>
        </authorList>
    </citation>
    <scope>NUCLEOTIDE SEQUENCE [LARGE SCALE GENOMIC DNA]</scope>
    <source>
        <strain evidence="2">Wonlab-2016</strain>
    </source>
</reference>
<dbReference type="AlphaFoldDB" id="A0ABD0JQ13"/>